<protein>
    <submittedName>
        <fullName evidence="1">Uncharacterized protein</fullName>
    </submittedName>
</protein>
<evidence type="ECO:0000313" key="1">
    <source>
        <dbReference type="EMBL" id="QHA00464.1"/>
    </source>
</evidence>
<dbReference type="EMBL" id="CP046996">
    <property type="protein sequence ID" value="QHA00464.1"/>
    <property type="molecule type" value="Genomic_DNA"/>
</dbReference>
<accession>A0A857DGN3</accession>
<name>A0A857DGN3_9FIRM</name>
<gene>
    <name evidence="1" type="ORF">GQ588_07395</name>
</gene>
<evidence type="ECO:0000313" key="2">
    <source>
        <dbReference type="Proteomes" id="UP000430508"/>
    </source>
</evidence>
<dbReference type="Proteomes" id="UP000430508">
    <property type="component" value="Chromosome"/>
</dbReference>
<organism evidence="1 2">
    <name type="scientific">Dehalobacter restrictus</name>
    <dbReference type="NCBI Taxonomy" id="55583"/>
    <lineage>
        <taxon>Bacteria</taxon>
        <taxon>Bacillati</taxon>
        <taxon>Bacillota</taxon>
        <taxon>Clostridia</taxon>
        <taxon>Eubacteriales</taxon>
        <taxon>Desulfitobacteriaceae</taxon>
        <taxon>Dehalobacter</taxon>
    </lineage>
</organism>
<proteinExistence type="predicted"/>
<dbReference type="AlphaFoldDB" id="A0A857DGN3"/>
<sequence length="69" mass="7881">MQHSQSEIKKILDQGMITRSLVESEVSMRKCEMFSEMAHDREVKAFFKDQASALEGLTGFLKSKLAQIM</sequence>
<dbReference type="RefSeq" id="WP_019226906.1">
    <property type="nucleotide sequence ID" value="NZ_CP046996.1"/>
</dbReference>
<reference evidence="1 2" key="1">
    <citation type="submission" date="2019-12" db="EMBL/GenBank/DDBJ databases">
        <title>Sequence classification of anaerobic respiratory reductive dehalogenases: First we see many, then we see few.</title>
        <authorList>
            <person name="Molenda O."/>
            <person name="Puentes Jacome L.A."/>
            <person name="Cao X."/>
            <person name="Nesbo C.L."/>
            <person name="Tang S."/>
            <person name="Morson N."/>
            <person name="Patron J."/>
            <person name="Lomheim L."/>
            <person name="Wishart D.S."/>
            <person name="Edwards E.A."/>
        </authorList>
    </citation>
    <scope>NUCLEOTIDE SEQUENCE [LARGE SCALE GENOMIC DNA]</scope>
    <source>
        <strain evidence="1 2">12DCA</strain>
    </source>
</reference>